<dbReference type="HOGENOM" id="CLU_1420878_0_0_6"/>
<name>W0DNU8_9GAMM</name>
<proteinExistence type="predicted"/>
<dbReference type="AlphaFoldDB" id="W0DNU8"/>
<feature type="compositionally biased region" description="Basic and acidic residues" evidence="1">
    <location>
        <begin position="138"/>
        <end position="149"/>
    </location>
</feature>
<gene>
    <name evidence="2" type="ORF">THITH_10165</name>
</gene>
<dbReference type="OrthoDB" id="5726584at2"/>
<dbReference type="KEGG" id="tti:THITH_10165"/>
<evidence type="ECO:0008006" key="4">
    <source>
        <dbReference type="Google" id="ProtNLM"/>
    </source>
</evidence>
<sequence>MRRLPPLSLLPLLLAGNLVVGGWLVVQIVASDVAWEPPAALAPAPPQFPDVRIPAAAPGGEVLARPPFWESRRPTQARPEARARDALSGIRVLGVLGSGRDGGILYADGDQVGRLTIGQELGGWRLIQVDRDTARFERRNDGEERELRLPRPGGEAANPGRPPSAGASSRRSLGAASGGSPAARARGRRTE</sequence>
<feature type="compositionally biased region" description="Low complexity" evidence="1">
    <location>
        <begin position="156"/>
        <end position="184"/>
    </location>
</feature>
<dbReference type="STRING" id="713585.THITH_10165"/>
<dbReference type="RefSeq" id="WP_006748279.1">
    <property type="nucleotide sequence ID" value="NZ_CP007029.1"/>
</dbReference>
<evidence type="ECO:0000256" key="1">
    <source>
        <dbReference type="SAM" id="MobiDB-lite"/>
    </source>
</evidence>
<evidence type="ECO:0000313" key="3">
    <source>
        <dbReference type="Proteomes" id="UP000005289"/>
    </source>
</evidence>
<reference evidence="2 3" key="1">
    <citation type="submission" date="2013-12" db="EMBL/GenBank/DDBJ databases">
        <authorList>
            <consortium name="DOE Joint Genome Institute"/>
            <person name="Muyzer G."/>
            <person name="Huntemann M."/>
            <person name="Han J."/>
            <person name="Chen A."/>
            <person name="Kyrpides N."/>
            <person name="Mavromatis K."/>
            <person name="Markowitz V."/>
            <person name="Palaniappan K."/>
            <person name="Ivanova N."/>
            <person name="Schaumberg A."/>
            <person name="Pati A."/>
            <person name="Liolios K."/>
            <person name="Nordberg H.P."/>
            <person name="Cantor M.N."/>
            <person name="Hua S.X."/>
            <person name="Woyke T."/>
        </authorList>
    </citation>
    <scope>NUCLEOTIDE SEQUENCE [LARGE SCALE GENOMIC DNA]</scope>
    <source>
        <strain evidence="2 3">ARh 1</strain>
    </source>
</reference>
<dbReference type="Proteomes" id="UP000005289">
    <property type="component" value="Chromosome"/>
</dbReference>
<organism evidence="2 3">
    <name type="scientific">Thioalkalivibrio paradoxus ARh 1</name>
    <dbReference type="NCBI Taxonomy" id="713585"/>
    <lineage>
        <taxon>Bacteria</taxon>
        <taxon>Pseudomonadati</taxon>
        <taxon>Pseudomonadota</taxon>
        <taxon>Gammaproteobacteria</taxon>
        <taxon>Chromatiales</taxon>
        <taxon>Ectothiorhodospiraceae</taxon>
        <taxon>Thioalkalivibrio</taxon>
    </lineage>
</organism>
<keyword evidence="3" id="KW-1185">Reference proteome</keyword>
<dbReference type="EMBL" id="CP007029">
    <property type="protein sequence ID" value="AHF00137.1"/>
    <property type="molecule type" value="Genomic_DNA"/>
</dbReference>
<feature type="region of interest" description="Disordered" evidence="1">
    <location>
        <begin position="138"/>
        <end position="191"/>
    </location>
</feature>
<evidence type="ECO:0000313" key="2">
    <source>
        <dbReference type="EMBL" id="AHF00137.1"/>
    </source>
</evidence>
<protein>
    <recommendedName>
        <fullName evidence="4">Type II secretion system protein GspC N-terminal domain-containing protein</fullName>
    </recommendedName>
</protein>
<accession>W0DNU8</accession>